<dbReference type="InterPro" id="IPR003709">
    <property type="entry name" value="VanY-like_core_dom"/>
</dbReference>
<dbReference type="RefSeq" id="WP_253020092.1">
    <property type="nucleotide sequence ID" value="NZ_JAJAGH010000020.1"/>
</dbReference>
<evidence type="ECO:0000313" key="2">
    <source>
        <dbReference type="EMBL" id="MCU7377640.1"/>
    </source>
</evidence>
<dbReference type="PANTHER" id="PTHR34385:SF1">
    <property type="entry name" value="PEPTIDOGLYCAN L-ALANYL-D-GLUTAMATE ENDOPEPTIDASE CWLK"/>
    <property type="match status" value="1"/>
</dbReference>
<dbReference type="EMBL" id="JAOSHN010000005">
    <property type="protein sequence ID" value="MCU7379223.1"/>
    <property type="molecule type" value="Genomic_DNA"/>
</dbReference>
<sequence>MGKQIQAVILIGAAALLMMAILFLQAQQQEKAADSISVVKGETIERQAQQEGPDKSDPLLTLVNFERPIPEDWKVDLVQLDHGQSIDRRAYPNLQKMINDARDQGLDPLICSSYRTNAFQKQLFHEQVTAYQNRGLSKKEAEKEAAVWVAVPGTSEHQLGLAVDLVSLSNQNLNHSQENTALQKWLMKNSWKYGFILRYPSDKSSITGIGYEPWHYRYVGKKAAKAIYEQGVCLEEYLQK</sequence>
<dbReference type="GO" id="GO:0008233">
    <property type="term" value="F:peptidase activity"/>
    <property type="evidence" value="ECO:0007669"/>
    <property type="project" value="InterPro"/>
</dbReference>
<keyword evidence="4" id="KW-1185">Reference proteome</keyword>
<feature type="domain" description="D-alanyl-D-alanine carboxypeptidase-like core" evidence="1">
    <location>
        <begin position="85"/>
        <end position="221"/>
    </location>
</feature>
<accession>A0A9J6QJH4</accession>
<dbReference type="Pfam" id="PF02557">
    <property type="entry name" value="VanY"/>
    <property type="match status" value="1"/>
</dbReference>
<evidence type="ECO:0000313" key="4">
    <source>
        <dbReference type="Proteomes" id="UP001065549"/>
    </source>
</evidence>
<evidence type="ECO:0000259" key="1">
    <source>
        <dbReference type="Pfam" id="PF02557"/>
    </source>
</evidence>
<dbReference type="SUPFAM" id="SSF55166">
    <property type="entry name" value="Hedgehog/DD-peptidase"/>
    <property type="match status" value="1"/>
</dbReference>
<dbReference type="AlphaFoldDB" id="A0A9J6QJH4"/>
<dbReference type="PANTHER" id="PTHR34385">
    <property type="entry name" value="D-ALANYL-D-ALANINE CARBOXYPEPTIDASE"/>
    <property type="match status" value="1"/>
</dbReference>
<gene>
    <name evidence="2" type="ORF">OBO34_04630</name>
    <name evidence="3" type="ORF">OBO34_12790</name>
</gene>
<proteinExistence type="predicted"/>
<name>A0A9J6QJH4_9FIRM</name>
<dbReference type="Gene3D" id="3.30.1380.10">
    <property type="match status" value="1"/>
</dbReference>
<dbReference type="CDD" id="cd14852">
    <property type="entry name" value="LD-carboxypeptidase"/>
    <property type="match status" value="1"/>
</dbReference>
<dbReference type="Proteomes" id="UP001065549">
    <property type="component" value="Unassembled WGS sequence"/>
</dbReference>
<dbReference type="InterPro" id="IPR058193">
    <property type="entry name" value="VanY/YodJ_core_dom"/>
</dbReference>
<dbReference type="EMBL" id="JAOSHN010000002">
    <property type="protein sequence ID" value="MCU7377640.1"/>
    <property type="molecule type" value="Genomic_DNA"/>
</dbReference>
<dbReference type="InterPro" id="IPR009045">
    <property type="entry name" value="Zn_M74/Hedgehog-like"/>
</dbReference>
<evidence type="ECO:0000313" key="3">
    <source>
        <dbReference type="EMBL" id="MCU7379223.1"/>
    </source>
</evidence>
<protein>
    <submittedName>
        <fullName evidence="2">M15 family metallopeptidase</fullName>
    </submittedName>
</protein>
<dbReference type="GO" id="GO:0006508">
    <property type="term" value="P:proteolysis"/>
    <property type="evidence" value="ECO:0007669"/>
    <property type="project" value="InterPro"/>
</dbReference>
<reference evidence="2" key="1">
    <citation type="submission" date="2022-09" db="EMBL/GenBank/DDBJ databases">
        <title>Culturomic study of gut microbiota in children with autism spectrum disorder.</title>
        <authorList>
            <person name="Efimov B.A."/>
            <person name="Chaplin A.V."/>
            <person name="Sokolova S.R."/>
            <person name="Pikina A.P."/>
            <person name="Korzhanova M."/>
            <person name="Belova V."/>
            <person name="Korostin D."/>
        </authorList>
    </citation>
    <scope>NUCLEOTIDE SEQUENCE</scope>
    <source>
        <strain evidence="2">ASD5510</strain>
    </source>
</reference>
<dbReference type="InterPro" id="IPR052179">
    <property type="entry name" value="DD-CPase-like"/>
</dbReference>
<organism evidence="2 4">
    <name type="scientific">Hominibacterium faecale</name>
    <dbReference type="NCBI Taxonomy" id="2839743"/>
    <lineage>
        <taxon>Bacteria</taxon>
        <taxon>Bacillati</taxon>
        <taxon>Bacillota</taxon>
        <taxon>Clostridia</taxon>
        <taxon>Peptostreptococcales</taxon>
        <taxon>Anaerovoracaceae</taxon>
        <taxon>Hominibacterium</taxon>
    </lineage>
</organism>
<comment type="caution">
    <text evidence="2">The sequence shown here is derived from an EMBL/GenBank/DDBJ whole genome shotgun (WGS) entry which is preliminary data.</text>
</comment>